<dbReference type="OrthoDB" id="292569at2"/>
<dbReference type="InterPro" id="IPR009350">
    <property type="entry name" value="Phage_tail_T"/>
</dbReference>
<dbReference type="EMBL" id="SJPM01000015">
    <property type="protein sequence ID" value="TWT91387.1"/>
    <property type="molecule type" value="Genomic_DNA"/>
</dbReference>
<dbReference type="Pfam" id="PF06223">
    <property type="entry name" value="Phage_tail_T"/>
    <property type="match status" value="1"/>
</dbReference>
<evidence type="ECO:0000313" key="2">
    <source>
        <dbReference type="EMBL" id="TWT91387.1"/>
    </source>
</evidence>
<proteinExistence type="predicted"/>
<comment type="caution">
    <text evidence="3">The sequence shown here is derived from an EMBL/GenBank/DDBJ whole genome shotgun (WGS) entry which is preliminary data.</text>
</comment>
<sequence>MAIALGIPDPIEWIDSVEPAVIDRWLEFDRFEPIPSPWLQSATIAAEVYRVASWIAASNGEKLDAKRVADFMPKTADASDGRASMTTDQMAAWAASMVKLR</sequence>
<organism evidence="3 4">
    <name type="scientific">Neorhodopirellula pilleata</name>
    <dbReference type="NCBI Taxonomy" id="2714738"/>
    <lineage>
        <taxon>Bacteria</taxon>
        <taxon>Pseudomonadati</taxon>
        <taxon>Planctomycetota</taxon>
        <taxon>Planctomycetia</taxon>
        <taxon>Pirellulales</taxon>
        <taxon>Pirellulaceae</taxon>
        <taxon>Neorhodopirellula</taxon>
    </lineage>
</organism>
<dbReference type="Proteomes" id="UP000316213">
    <property type="component" value="Unassembled WGS sequence"/>
</dbReference>
<dbReference type="EMBL" id="SJPM01000015">
    <property type="protein sequence ID" value="TWT91436.1"/>
    <property type="molecule type" value="Genomic_DNA"/>
</dbReference>
<reference evidence="3 4" key="1">
    <citation type="submission" date="2019-02" db="EMBL/GenBank/DDBJ databases">
        <title>Deep-cultivation of Planctomycetes and their phenomic and genomic characterization uncovers novel biology.</title>
        <authorList>
            <person name="Wiegand S."/>
            <person name="Jogler M."/>
            <person name="Boedeker C."/>
            <person name="Pinto D."/>
            <person name="Vollmers J."/>
            <person name="Rivas-Marin E."/>
            <person name="Kohn T."/>
            <person name="Peeters S.H."/>
            <person name="Heuer A."/>
            <person name="Rast P."/>
            <person name="Oberbeckmann S."/>
            <person name="Bunk B."/>
            <person name="Jeske O."/>
            <person name="Meyerdierks A."/>
            <person name="Storesund J.E."/>
            <person name="Kallscheuer N."/>
            <person name="Luecker S."/>
            <person name="Lage O.M."/>
            <person name="Pohl T."/>
            <person name="Merkel B.J."/>
            <person name="Hornburger P."/>
            <person name="Mueller R.-W."/>
            <person name="Bruemmer F."/>
            <person name="Labrenz M."/>
            <person name="Spormann A.M."/>
            <person name="Op Den Camp H."/>
            <person name="Overmann J."/>
            <person name="Amann R."/>
            <person name="Jetten M.S.M."/>
            <person name="Mascher T."/>
            <person name="Medema M.H."/>
            <person name="Devos D.P."/>
            <person name="Kaster A.-K."/>
            <person name="Ovreas L."/>
            <person name="Rohde M."/>
            <person name="Galperin M.Y."/>
            <person name="Jogler C."/>
        </authorList>
    </citation>
    <scope>NUCLEOTIDE SEQUENCE [LARGE SCALE GENOMIC DNA]</scope>
    <source>
        <strain evidence="3 4">Pla100</strain>
    </source>
</reference>
<gene>
    <name evidence="2" type="ORF">Pla100_52370</name>
    <name evidence="3" type="ORF">Pla100_52860</name>
</gene>
<dbReference type="AlphaFoldDB" id="A0A5C5ZWB2"/>
<protein>
    <recommendedName>
        <fullName evidence="1">Minor tail T domain-containing protein</fullName>
    </recommendedName>
</protein>
<dbReference type="RefSeq" id="WP_146581282.1">
    <property type="nucleotide sequence ID" value="NZ_SJPM01000015.1"/>
</dbReference>
<evidence type="ECO:0000313" key="4">
    <source>
        <dbReference type="Proteomes" id="UP000316213"/>
    </source>
</evidence>
<name>A0A5C5ZWB2_9BACT</name>
<evidence type="ECO:0000313" key="3">
    <source>
        <dbReference type="EMBL" id="TWT91436.1"/>
    </source>
</evidence>
<feature type="domain" description="Minor tail T" evidence="1">
    <location>
        <begin position="24"/>
        <end position="97"/>
    </location>
</feature>
<keyword evidence="4" id="KW-1185">Reference proteome</keyword>
<accession>A0A5C5ZWB2</accession>
<evidence type="ECO:0000259" key="1">
    <source>
        <dbReference type="Pfam" id="PF06223"/>
    </source>
</evidence>